<accession>A0ACA9YCB1</accession>
<proteinExistence type="predicted"/>
<organism evidence="1 2">
    <name type="scientific">[Candida] jaroonii</name>
    <dbReference type="NCBI Taxonomy" id="467808"/>
    <lineage>
        <taxon>Eukaryota</taxon>
        <taxon>Fungi</taxon>
        <taxon>Dikarya</taxon>
        <taxon>Ascomycota</taxon>
        <taxon>Saccharomycotina</taxon>
        <taxon>Pichiomycetes</taxon>
        <taxon>Debaryomycetaceae</taxon>
        <taxon>Yamadazyma</taxon>
    </lineage>
</organism>
<evidence type="ECO:0000313" key="1">
    <source>
        <dbReference type="EMBL" id="CAH6722707.1"/>
    </source>
</evidence>
<evidence type="ECO:0000313" key="2">
    <source>
        <dbReference type="Proteomes" id="UP001152531"/>
    </source>
</evidence>
<comment type="caution">
    <text evidence="1">The sequence shown here is derived from an EMBL/GenBank/DDBJ whole genome shotgun (WGS) entry which is preliminary data.</text>
</comment>
<dbReference type="EMBL" id="CALSDN010000010">
    <property type="protein sequence ID" value="CAH6722707.1"/>
    <property type="molecule type" value="Genomic_DNA"/>
</dbReference>
<dbReference type="Proteomes" id="UP001152531">
    <property type="component" value="Unassembled WGS sequence"/>
</dbReference>
<name>A0ACA9YCB1_9ASCO</name>
<sequence>MLRVTRTIPKRFKSTPKISDLNKPNEENLTPEEIQKRKQEAAKLAMQSIKDMTSMLSSHDDKEVEKINSKPIYQNPKLFDSLNLLHQGQIIEELQEKYNKNWNKMTSKDKKLGYYISYGNWGPREKFDNWNTSEVPHDLPFENNVNKSINLPNDKISRLPERDLRLTDIRKDQFNIKRIDGVTKFFIYLSLAIALGAIYRDKYIGEDGKPVEVIIRDIYEEQRLEEERLEQERLEKERARKWYYLWLK</sequence>
<keyword evidence="2" id="KW-1185">Reference proteome</keyword>
<gene>
    <name evidence="1" type="ORF">CLIB1444_10S04566</name>
</gene>
<protein>
    <submittedName>
        <fullName evidence="1">Uncharacterized protein</fullName>
    </submittedName>
</protein>
<reference evidence="1" key="1">
    <citation type="submission" date="2022-06" db="EMBL/GenBank/DDBJ databases">
        <authorList>
            <person name="Legras J.-L."/>
            <person name="Devillers H."/>
            <person name="Grondin C."/>
        </authorList>
    </citation>
    <scope>NUCLEOTIDE SEQUENCE</scope>
    <source>
        <strain evidence="1">CLIB 1444</strain>
    </source>
</reference>